<comment type="similarity">
    <text evidence="1">Belongs to the histidine acid phosphatase family.</text>
</comment>
<dbReference type="AlphaFoldDB" id="T5A5J9"/>
<sequence length="174" mass="19583">MSTLEPRPPYSDAELAALYPPHLRLQLVQILLRHGERSPVRPRFVHAGVPPFWPYCSAVRHLRSAVLDPADAASGSSSFSTLEWKRRLETFGPIDDSPRQVLQGYYVRIRYNDAPVTVPGCRAPGKHLDGDESFCTLEAFKAIVDKFTPRDWKQQCRADVKSPGFPPRPEPAGY</sequence>
<dbReference type="Gene3D" id="3.40.50.1240">
    <property type="entry name" value="Phosphoglycerate mutase-like"/>
    <property type="match status" value="2"/>
</dbReference>
<proteinExistence type="inferred from homology"/>
<evidence type="ECO:0000313" key="3">
    <source>
        <dbReference type="EMBL" id="EQK97655.1"/>
    </source>
</evidence>
<dbReference type="PROSITE" id="PS00616">
    <property type="entry name" value="HIS_ACID_PHOSPHAT_1"/>
    <property type="match status" value="1"/>
</dbReference>
<dbReference type="Proteomes" id="UP000019374">
    <property type="component" value="Unassembled WGS sequence"/>
</dbReference>
<organism evidence="3 4">
    <name type="scientific">Ophiocordyceps sinensis (strain Co18 / CGMCC 3.14243)</name>
    <name type="common">Yarsagumba caterpillar fungus</name>
    <name type="synonym">Hirsutella sinensis</name>
    <dbReference type="NCBI Taxonomy" id="911162"/>
    <lineage>
        <taxon>Eukaryota</taxon>
        <taxon>Fungi</taxon>
        <taxon>Dikarya</taxon>
        <taxon>Ascomycota</taxon>
        <taxon>Pezizomycotina</taxon>
        <taxon>Sordariomycetes</taxon>
        <taxon>Hypocreomycetidae</taxon>
        <taxon>Hypocreales</taxon>
        <taxon>Ophiocordycipitaceae</taxon>
        <taxon>Ophiocordyceps</taxon>
    </lineage>
</organism>
<dbReference type="OrthoDB" id="10257284at2759"/>
<dbReference type="InterPro" id="IPR033379">
    <property type="entry name" value="Acid_Pase_AS"/>
</dbReference>
<dbReference type="GO" id="GO:0016158">
    <property type="term" value="F:inositol hexakisphosphate 3-phosphatase activity"/>
    <property type="evidence" value="ECO:0007669"/>
    <property type="project" value="UniProtKB-EC"/>
</dbReference>
<dbReference type="InterPro" id="IPR029033">
    <property type="entry name" value="His_PPase_superfam"/>
</dbReference>
<reference evidence="3 4" key="1">
    <citation type="journal article" date="2013" name="Chin. Sci. Bull.">
        <title>Genome survey uncovers the secrets of sex and lifestyle in caterpillar fungus.</title>
        <authorList>
            <person name="Hu X."/>
            <person name="Zhang Y."/>
            <person name="Xiao G."/>
            <person name="Zheng P."/>
            <person name="Xia Y."/>
            <person name="Zhang X."/>
            <person name="St Leger R.J."/>
            <person name="Liu X."/>
            <person name="Wang C."/>
        </authorList>
    </citation>
    <scope>NUCLEOTIDE SEQUENCE [LARGE SCALE GENOMIC DNA]</scope>
    <source>
        <strain evidence="4">Co18 / CGMCC 3.14243</strain>
        <tissue evidence="3">Fruit-body</tissue>
    </source>
</reference>
<dbReference type="eggNOG" id="KOG3720">
    <property type="taxonomic scope" value="Eukaryota"/>
</dbReference>
<evidence type="ECO:0000313" key="4">
    <source>
        <dbReference type="Proteomes" id="UP000019374"/>
    </source>
</evidence>
<name>T5A5J9_OPHSC</name>
<dbReference type="EC" id="3.1.3.8" evidence="2"/>
<dbReference type="HOGENOM" id="CLU_1540528_0_0_1"/>
<evidence type="ECO:0000256" key="2">
    <source>
        <dbReference type="ARBA" id="ARBA00012632"/>
    </source>
</evidence>
<evidence type="ECO:0000256" key="1">
    <source>
        <dbReference type="ARBA" id="ARBA00005375"/>
    </source>
</evidence>
<accession>T5A5J9</accession>
<gene>
    <name evidence="3" type="ORF">OCS_06632</name>
</gene>
<dbReference type="EMBL" id="KE657482">
    <property type="protein sequence ID" value="EQK97655.1"/>
    <property type="molecule type" value="Genomic_DNA"/>
</dbReference>
<protein>
    <recommendedName>
        <fullName evidence="2">3-phytase</fullName>
        <ecNumber evidence="2">3.1.3.8</ecNumber>
    </recommendedName>
</protein>
<dbReference type="SUPFAM" id="SSF53254">
    <property type="entry name" value="Phosphoglycerate mutase-like"/>
    <property type="match status" value="2"/>
</dbReference>